<accession>A0AAV9JAL1</accession>
<reference evidence="3 4" key="1">
    <citation type="submission" date="2021-11" db="EMBL/GenBank/DDBJ databases">
        <title>Black yeast isolated from Biological Soil Crust.</title>
        <authorList>
            <person name="Kurbessoian T."/>
        </authorList>
    </citation>
    <scope>NUCLEOTIDE SEQUENCE [LARGE SCALE GENOMIC DNA]</scope>
    <source>
        <strain evidence="3 4">CCFEE 5522</strain>
    </source>
</reference>
<feature type="region of interest" description="Disordered" evidence="1">
    <location>
        <begin position="1"/>
        <end position="25"/>
    </location>
</feature>
<keyword evidence="4" id="KW-1185">Reference proteome</keyword>
<gene>
    <name evidence="3" type="ORF">LTR36_007014</name>
</gene>
<organism evidence="3 4">
    <name type="scientific">Oleoguttula mirabilis</name>
    <dbReference type="NCBI Taxonomy" id="1507867"/>
    <lineage>
        <taxon>Eukaryota</taxon>
        <taxon>Fungi</taxon>
        <taxon>Dikarya</taxon>
        <taxon>Ascomycota</taxon>
        <taxon>Pezizomycotina</taxon>
        <taxon>Dothideomycetes</taxon>
        <taxon>Dothideomycetidae</taxon>
        <taxon>Mycosphaerellales</taxon>
        <taxon>Teratosphaeriaceae</taxon>
        <taxon>Oleoguttula</taxon>
    </lineage>
</organism>
<evidence type="ECO:0000313" key="3">
    <source>
        <dbReference type="EMBL" id="KAK4542167.1"/>
    </source>
</evidence>
<comment type="caution">
    <text evidence="3">The sequence shown here is derived from an EMBL/GenBank/DDBJ whole genome shotgun (WGS) entry which is preliminary data.</text>
</comment>
<protein>
    <submittedName>
        <fullName evidence="3">Uncharacterized protein</fullName>
    </submittedName>
</protein>
<feature type="compositionally biased region" description="Basic and acidic residues" evidence="1">
    <location>
        <begin position="15"/>
        <end position="25"/>
    </location>
</feature>
<evidence type="ECO:0000256" key="2">
    <source>
        <dbReference type="SAM" id="Phobius"/>
    </source>
</evidence>
<dbReference type="EMBL" id="JAVFHQ010000044">
    <property type="protein sequence ID" value="KAK4542167.1"/>
    <property type="molecule type" value="Genomic_DNA"/>
</dbReference>
<keyword evidence="2" id="KW-1133">Transmembrane helix</keyword>
<proteinExistence type="predicted"/>
<dbReference type="Proteomes" id="UP001324427">
    <property type="component" value="Unassembled WGS sequence"/>
</dbReference>
<keyword evidence="2" id="KW-0812">Transmembrane</keyword>
<keyword evidence="2" id="KW-0472">Membrane</keyword>
<name>A0AAV9JAL1_9PEZI</name>
<evidence type="ECO:0000256" key="1">
    <source>
        <dbReference type="SAM" id="MobiDB-lite"/>
    </source>
</evidence>
<evidence type="ECO:0000313" key="4">
    <source>
        <dbReference type="Proteomes" id="UP001324427"/>
    </source>
</evidence>
<feature type="transmembrane region" description="Helical" evidence="2">
    <location>
        <begin position="32"/>
        <end position="54"/>
    </location>
</feature>
<sequence length="92" mass="10414">MSYIRPVATRSKITNRTDEPHLPPVPREHMEGFSIIFALWAVSSLSAMALNVAARPYRRPSTKPEEVERADAKLVAARRRSYGSRQAVRHSL</sequence>
<dbReference type="AlphaFoldDB" id="A0AAV9JAL1"/>